<keyword evidence="3 6" id="KW-0812">Transmembrane</keyword>
<gene>
    <name evidence="8" type="ORF">HJ583_006155</name>
</gene>
<protein>
    <submittedName>
        <fullName evidence="8">DNA internalization-related competence protein ComEC/Rec2</fullName>
    </submittedName>
</protein>
<dbReference type="EMBL" id="JABCSC020000001">
    <property type="protein sequence ID" value="NSL54598.1"/>
    <property type="molecule type" value="Genomic_DNA"/>
</dbReference>
<comment type="subcellular location">
    <subcellularLocation>
        <location evidence="1">Cell membrane</location>
        <topology evidence="1">Multi-pass membrane protein</topology>
    </subcellularLocation>
</comment>
<feature type="transmembrane region" description="Helical" evidence="6">
    <location>
        <begin position="389"/>
        <end position="406"/>
    </location>
</feature>
<proteinExistence type="predicted"/>
<dbReference type="Proteomes" id="UP000778523">
    <property type="component" value="Unassembled WGS sequence"/>
</dbReference>
<dbReference type="Pfam" id="PF03772">
    <property type="entry name" value="Competence"/>
    <property type="match status" value="1"/>
</dbReference>
<feature type="transmembrane region" description="Helical" evidence="6">
    <location>
        <begin position="25"/>
        <end position="41"/>
    </location>
</feature>
<evidence type="ECO:0000256" key="2">
    <source>
        <dbReference type="ARBA" id="ARBA00022475"/>
    </source>
</evidence>
<dbReference type="CDD" id="cd07731">
    <property type="entry name" value="ComA-like_MBL-fold"/>
    <property type="match status" value="1"/>
</dbReference>
<feature type="transmembrane region" description="Helical" evidence="6">
    <location>
        <begin position="336"/>
        <end position="369"/>
    </location>
</feature>
<dbReference type="InterPro" id="IPR035681">
    <property type="entry name" value="ComA-like_MBL"/>
</dbReference>
<dbReference type="InterPro" id="IPR004477">
    <property type="entry name" value="ComEC_N"/>
</dbReference>
<comment type="caution">
    <text evidence="8">The sequence shown here is derived from an EMBL/GenBank/DDBJ whole genome shotgun (WGS) entry which is preliminary data.</text>
</comment>
<evidence type="ECO:0000256" key="4">
    <source>
        <dbReference type="ARBA" id="ARBA00022989"/>
    </source>
</evidence>
<sequence length="779" mass="84438">MRLLIVFFALGIASCQLQANLQPWLFCLGSAAALVGVAMVLPRKPLRVATLWLAMALFGFAYANWRAELRLADRLAEHLEGQDLQLRGRIVGLPQVFERGLRFRLETQQAPAGVPATLMLSWYAQGKGELRQMPPAVHAGETWQFTLRLRQPHASLNPHGFDYEGWLFEQGIGATGYVRSGPGNQRLEDSGGGLMARVDRWREQIRSRFERALPDAAGRGVLVALAVGDQAGIPSAQWELFRMTGLTHAVSISGLHVTLIGALAGWLASWLWRRSPRLMLCLPAQKLAILVAALAAGTYVLLAGCGVPAQRTFYMLAVAALALWSKRAAGASRVMAAALLLVLLIDPWAVLSAGFWLSFGAVAALLLVACQQSAAGRASWRRLVPDWLRAQWAVSVLSLPLLLGLFQQFSLISPLTNALAIPLISMLITPLALSFAVLPLPSLAEFAHWLLEGLLAFLAWCAASPLALWQQAAPPLWLVAVCALAALWALLPRGVPGRAVGLLSFAPLLLWAPLRPAPGELDVNVLDVGQGLAVHLRTAQHDVLFDAGPQYGPEVDAGERIVLPWLRAVGARKLDLLVVSHDDADHSGGADSVLAAASPAEWRSSLAPGHALLGFFSPHQACRQGEAWEWDGVHFEFLHPAEGFSGKDNERSCVLRVRSAQGSVLLTGDIPAAVESRLLQEQAEALASEILIVPHHGSRSSSTPEFIRATAARHAVFTAGYRNRYGHPAPDVLARYVQAGASIHRSDADGALLFRLRAGGIEVDPFRQTHARYWHDRTY</sequence>
<feature type="transmembrane region" description="Helical" evidence="6">
    <location>
        <begin position="475"/>
        <end position="491"/>
    </location>
</feature>
<dbReference type="InterPro" id="IPR004797">
    <property type="entry name" value="Competence_ComEC/Rec2"/>
</dbReference>
<dbReference type="Pfam" id="PF13567">
    <property type="entry name" value="DUF4131"/>
    <property type="match status" value="1"/>
</dbReference>
<feature type="transmembrane region" description="Helical" evidence="6">
    <location>
        <begin position="48"/>
        <end position="65"/>
    </location>
</feature>
<keyword evidence="9" id="KW-1185">Reference proteome</keyword>
<feature type="transmembrane region" description="Helical" evidence="6">
    <location>
        <begin position="284"/>
        <end position="302"/>
    </location>
</feature>
<feature type="transmembrane region" description="Helical" evidence="6">
    <location>
        <begin position="446"/>
        <end position="468"/>
    </location>
</feature>
<dbReference type="InterPro" id="IPR025405">
    <property type="entry name" value="DUF4131"/>
</dbReference>
<dbReference type="SUPFAM" id="SSF56281">
    <property type="entry name" value="Metallo-hydrolase/oxidoreductase"/>
    <property type="match status" value="1"/>
</dbReference>
<dbReference type="Pfam" id="PF00753">
    <property type="entry name" value="Lactamase_B"/>
    <property type="match status" value="1"/>
</dbReference>
<name>A0ABX2IFJ9_9RHOO</name>
<keyword evidence="4 6" id="KW-1133">Transmembrane helix</keyword>
<dbReference type="InterPro" id="IPR036866">
    <property type="entry name" value="RibonucZ/Hydroxyglut_hydro"/>
</dbReference>
<dbReference type="PANTHER" id="PTHR30619:SF1">
    <property type="entry name" value="RECOMBINATION PROTEIN 2"/>
    <property type="match status" value="1"/>
</dbReference>
<dbReference type="SMART" id="SM00849">
    <property type="entry name" value="Lactamase_B"/>
    <property type="match status" value="1"/>
</dbReference>
<dbReference type="Gene3D" id="3.60.15.10">
    <property type="entry name" value="Ribonuclease Z/Hydroxyacylglutathione hydrolase-like"/>
    <property type="match status" value="1"/>
</dbReference>
<evidence type="ECO:0000256" key="5">
    <source>
        <dbReference type="ARBA" id="ARBA00023136"/>
    </source>
</evidence>
<accession>A0ABX2IFJ9</accession>
<organism evidence="8 9">
    <name type="scientific">Uliginosibacterium aquaticum</name>
    <dbReference type="NCBI Taxonomy" id="2731212"/>
    <lineage>
        <taxon>Bacteria</taxon>
        <taxon>Pseudomonadati</taxon>
        <taxon>Pseudomonadota</taxon>
        <taxon>Betaproteobacteria</taxon>
        <taxon>Rhodocyclales</taxon>
        <taxon>Zoogloeaceae</taxon>
        <taxon>Uliginosibacterium</taxon>
    </lineage>
</organism>
<dbReference type="NCBIfam" id="TIGR00361">
    <property type="entry name" value="ComEC_Rec2"/>
    <property type="match status" value="1"/>
</dbReference>
<dbReference type="InterPro" id="IPR001279">
    <property type="entry name" value="Metallo-B-lactamas"/>
</dbReference>
<evidence type="ECO:0000256" key="1">
    <source>
        <dbReference type="ARBA" id="ARBA00004651"/>
    </source>
</evidence>
<dbReference type="PROSITE" id="PS51257">
    <property type="entry name" value="PROKAR_LIPOPROTEIN"/>
    <property type="match status" value="1"/>
</dbReference>
<evidence type="ECO:0000256" key="3">
    <source>
        <dbReference type="ARBA" id="ARBA00022692"/>
    </source>
</evidence>
<feature type="domain" description="Metallo-beta-lactamase" evidence="7">
    <location>
        <begin position="530"/>
        <end position="696"/>
    </location>
</feature>
<feature type="transmembrane region" description="Helical" evidence="6">
    <location>
        <begin position="418"/>
        <end position="440"/>
    </location>
</feature>
<evidence type="ECO:0000313" key="8">
    <source>
        <dbReference type="EMBL" id="NSL54598.1"/>
    </source>
</evidence>
<dbReference type="NCBIfam" id="TIGR00360">
    <property type="entry name" value="ComEC_N-term"/>
    <property type="match status" value="1"/>
</dbReference>
<evidence type="ECO:0000313" key="9">
    <source>
        <dbReference type="Proteomes" id="UP000778523"/>
    </source>
</evidence>
<keyword evidence="5 6" id="KW-0472">Membrane</keyword>
<keyword evidence="2" id="KW-1003">Cell membrane</keyword>
<reference evidence="8 9" key="1">
    <citation type="submission" date="2020-06" db="EMBL/GenBank/DDBJ databases">
        <title>Draft genome of Uliginosibacterium sp. IMCC34675.</title>
        <authorList>
            <person name="Song J."/>
        </authorList>
    </citation>
    <scope>NUCLEOTIDE SEQUENCE [LARGE SCALE GENOMIC DNA]</scope>
    <source>
        <strain evidence="8 9">IMCC34675</strain>
    </source>
</reference>
<feature type="transmembrane region" description="Helical" evidence="6">
    <location>
        <begin position="249"/>
        <end position="272"/>
    </location>
</feature>
<evidence type="ECO:0000259" key="7">
    <source>
        <dbReference type="SMART" id="SM00849"/>
    </source>
</evidence>
<dbReference type="InterPro" id="IPR052159">
    <property type="entry name" value="Competence_DNA_uptake"/>
</dbReference>
<dbReference type="RefSeq" id="WP_170021076.1">
    <property type="nucleotide sequence ID" value="NZ_JABCSC020000001.1"/>
</dbReference>
<dbReference type="PANTHER" id="PTHR30619">
    <property type="entry name" value="DNA INTERNALIZATION/COMPETENCE PROTEIN COMEC/REC2"/>
    <property type="match status" value="1"/>
</dbReference>
<evidence type="ECO:0000256" key="6">
    <source>
        <dbReference type="SAM" id="Phobius"/>
    </source>
</evidence>